<gene>
    <name evidence="1" type="ORF">ZYGM_003235</name>
</gene>
<evidence type="ECO:0000313" key="1">
    <source>
        <dbReference type="EMBL" id="GCE99481.1"/>
    </source>
</evidence>
<reference evidence="1 2" key="1">
    <citation type="submission" date="2019-01" db="EMBL/GenBank/DDBJ databases">
        <title>Draft Genome Sequencing of Zygosaccharomyces mellis Ca-7.</title>
        <authorList>
            <person name="Shiwa Y."/>
            <person name="Kanesaki Y."/>
            <person name="Ishige T."/>
            <person name="Mura K."/>
            <person name="Hori T."/>
            <person name="Tamura T."/>
        </authorList>
    </citation>
    <scope>NUCLEOTIDE SEQUENCE [LARGE SCALE GENOMIC DNA]</scope>
    <source>
        <strain evidence="1 2">Ca-7</strain>
    </source>
</reference>
<dbReference type="EMBL" id="BIMX01000010">
    <property type="protein sequence ID" value="GCE99481.1"/>
    <property type="molecule type" value="Genomic_DNA"/>
</dbReference>
<dbReference type="OrthoDB" id="4035006at2759"/>
<dbReference type="Proteomes" id="UP000301737">
    <property type="component" value="Unassembled WGS sequence"/>
</dbReference>
<proteinExistence type="predicted"/>
<comment type="caution">
    <text evidence="1">The sequence shown here is derived from an EMBL/GenBank/DDBJ whole genome shotgun (WGS) entry which is preliminary data.</text>
</comment>
<keyword evidence="2" id="KW-1185">Reference proteome</keyword>
<protein>
    <submittedName>
        <fullName evidence="1">Uncharacterized protein</fullName>
    </submittedName>
</protein>
<organism evidence="1 2">
    <name type="scientific">Zygosaccharomyces mellis</name>
    <dbReference type="NCBI Taxonomy" id="42258"/>
    <lineage>
        <taxon>Eukaryota</taxon>
        <taxon>Fungi</taxon>
        <taxon>Dikarya</taxon>
        <taxon>Ascomycota</taxon>
        <taxon>Saccharomycotina</taxon>
        <taxon>Saccharomycetes</taxon>
        <taxon>Saccharomycetales</taxon>
        <taxon>Saccharomycetaceae</taxon>
        <taxon>Zygosaccharomyces</taxon>
    </lineage>
</organism>
<sequence length="204" mass="23128">MVNSAGAVSIKQLTIVSYTCVYIRFVKDGSLLLALLAWATMNLGEFMGSVLSAYQDSIYSNSEDMEGVGRLSVVKAVMRRGLKYTQVILMLQVIYAVLYHMRMDVGNDACRHRNRYLIFLLVGEQECDRGGRWILLALDWVILHMQLVLIAMELTPDHGRACSELYQLDTDRYGALSILRFDPYSECSFTQELSVTRGRDYGSI</sequence>
<accession>A0A4C2E669</accession>
<dbReference type="AlphaFoldDB" id="A0A4C2E669"/>
<evidence type="ECO:0000313" key="2">
    <source>
        <dbReference type="Proteomes" id="UP000301737"/>
    </source>
</evidence>
<name>A0A4C2E669_9SACH</name>